<evidence type="ECO:0000256" key="16">
    <source>
        <dbReference type="ARBA" id="ARBA00073229"/>
    </source>
</evidence>
<dbReference type="InterPro" id="IPR005121">
    <property type="entry name" value="Fdx_antiC-bd"/>
</dbReference>
<keyword evidence="11" id="KW-0496">Mitochondrion</keyword>
<name>A0AAJ7XAM0_PETMA</name>
<comment type="function">
    <text evidence="15">Is responsible for the charging of tRNA(Phe) with phenylalanine in mitochondrial translation. To a lesser extent, also catalyzes direct attachment of m-Tyr (an oxidized version of Phe) to tRNA(Phe), thereby opening the way for delivery of the misacylated tRNA to the ribosome and incorporation of ROS-damaged amino acid into proteins.</text>
</comment>
<dbReference type="SUPFAM" id="SSF54991">
    <property type="entry name" value="Anticodon-binding domain of PheRS"/>
    <property type="match status" value="1"/>
</dbReference>
<evidence type="ECO:0000256" key="15">
    <source>
        <dbReference type="ARBA" id="ARBA00060211"/>
    </source>
</evidence>
<organism evidence="19 20">
    <name type="scientific">Petromyzon marinus</name>
    <name type="common">Sea lamprey</name>
    <dbReference type="NCBI Taxonomy" id="7757"/>
    <lineage>
        <taxon>Eukaryota</taxon>
        <taxon>Metazoa</taxon>
        <taxon>Chordata</taxon>
        <taxon>Craniata</taxon>
        <taxon>Vertebrata</taxon>
        <taxon>Cyclostomata</taxon>
        <taxon>Hyperoartia</taxon>
        <taxon>Petromyzontiformes</taxon>
        <taxon>Petromyzontidae</taxon>
        <taxon>Petromyzon</taxon>
    </lineage>
</organism>
<feature type="domain" description="FDX-ACB" evidence="18">
    <location>
        <begin position="366"/>
        <end position="458"/>
    </location>
</feature>
<dbReference type="EC" id="6.1.1.20" evidence="4"/>
<proteinExistence type="inferred from homology"/>
<keyword evidence="5 20" id="KW-0436">Ligase</keyword>
<evidence type="ECO:0000256" key="3">
    <source>
        <dbReference type="ARBA" id="ARBA00011245"/>
    </source>
</evidence>
<dbReference type="GO" id="GO:0004826">
    <property type="term" value="F:phenylalanine-tRNA ligase activity"/>
    <property type="evidence" value="ECO:0007669"/>
    <property type="project" value="UniProtKB-EC"/>
</dbReference>
<evidence type="ECO:0000256" key="9">
    <source>
        <dbReference type="ARBA" id="ARBA00022946"/>
    </source>
</evidence>
<evidence type="ECO:0000313" key="21">
    <source>
        <dbReference type="RefSeq" id="XP_032827168.1"/>
    </source>
</evidence>
<evidence type="ECO:0000259" key="18">
    <source>
        <dbReference type="PROSITE" id="PS51447"/>
    </source>
</evidence>
<dbReference type="GO" id="GO:0006432">
    <property type="term" value="P:phenylalanyl-tRNA aminoacylation"/>
    <property type="evidence" value="ECO:0007669"/>
    <property type="project" value="TreeGrafter"/>
</dbReference>
<dbReference type="PANTHER" id="PTHR11538">
    <property type="entry name" value="PHENYLALANYL-TRNA SYNTHETASE"/>
    <property type="match status" value="1"/>
</dbReference>
<dbReference type="SUPFAM" id="SSF55681">
    <property type="entry name" value="Class II aaRS and biotin synthetases"/>
    <property type="match status" value="1"/>
</dbReference>
<dbReference type="PROSITE" id="PS51447">
    <property type="entry name" value="FDX_ACB"/>
    <property type="match status" value="1"/>
</dbReference>
<dbReference type="GO" id="GO:0005524">
    <property type="term" value="F:ATP binding"/>
    <property type="evidence" value="ECO:0007669"/>
    <property type="project" value="UniProtKB-KW"/>
</dbReference>
<evidence type="ECO:0000256" key="12">
    <source>
        <dbReference type="ARBA" id="ARBA00023146"/>
    </source>
</evidence>
<evidence type="ECO:0000256" key="11">
    <source>
        <dbReference type="ARBA" id="ARBA00023128"/>
    </source>
</evidence>
<dbReference type="Pfam" id="PF03147">
    <property type="entry name" value="FDX-ACB"/>
    <property type="match status" value="1"/>
</dbReference>
<feature type="domain" description="Aminoacyl-transfer RNA synthetases class-II family profile" evidence="17">
    <location>
        <begin position="93"/>
        <end position="359"/>
    </location>
</feature>
<protein>
    <recommendedName>
        <fullName evidence="16">Phenylalanine--tRNA ligase, mitochondrial</fullName>
        <ecNumber evidence="4">6.1.1.20</ecNumber>
    </recommendedName>
    <alternativeName>
        <fullName evidence="13">Phenylalanyl-tRNA synthetase</fullName>
    </alternativeName>
</protein>
<gene>
    <name evidence="20 21 22" type="primary">FARS2</name>
</gene>
<evidence type="ECO:0000256" key="13">
    <source>
        <dbReference type="ARBA" id="ARBA00031194"/>
    </source>
</evidence>
<dbReference type="RefSeq" id="XP_032827168.1">
    <property type="nucleotide sequence ID" value="XM_032971277.1"/>
</dbReference>
<dbReference type="Gene3D" id="3.30.930.10">
    <property type="entry name" value="Bira Bifunctional Protein, Domain 2"/>
    <property type="match status" value="1"/>
</dbReference>
<keyword evidence="12" id="KW-0030">Aminoacyl-tRNA synthetase</keyword>
<evidence type="ECO:0000256" key="1">
    <source>
        <dbReference type="ARBA" id="ARBA00004305"/>
    </source>
</evidence>
<dbReference type="PROSITE" id="PS50862">
    <property type="entry name" value="AA_TRNA_LIGASE_II"/>
    <property type="match status" value="1"/>
</dbReference>
<dbReference type="RefSeq" id="XP_032827169.1">
    <property type="nucleotide sequence ID" value="XM_032971278.1"/>
</dbReference>
<comment type="catalytic activity">
    <reaction evidence="14">
        <text>tRNA(Phe) + L-phenylalanine + ATP = L-phenylalanyl-tRNA(Phe) + AMP + diphosphate + H(+)</text>
        <dbReference type="Rhea" id="RHEA:19413"/>
        <dbReference type="Rhea" id="RHEA-COMP:9668"/>
        <dbReference type="Rhea" id="RHEA-COMP:9699"/>
        <dbReference type="ChEBI" id="CHEBI:15378"/>
        <dbReference type="ChEBI" id="CHEBI:30616"/>
        <dbReference type="ChEBI" id="CHEBI:33019"/>
        <dbReference type="ChEBI" id="CHEBI:58095"/>
        <dbReference type="ChEBI" id="CHEBI:78442"/>
        <dbReference type="ChEBI" id="CHEBI:78531"/>
        <dbReference type="ChEBI" id="CHEBI:456215"/>
        <dbReference type="EC" id="6.1.1.20"/>
    </reaction>
</comment>
<dbReference type="AlphaFoldDB" id="A0AAJ7XAM0"/>
<comment type="subcellular location">
    <subcellularLocation>
        <location evidence="1">Mitochondrion matrix</location>
    </subcellularLocation>
</comment>
<evidence type="ECO:0000259" key="17">
    <source>
        <dbReference type="PROSITE" id="PS50862"/>
    </source>
</evidence>
<accession>A0AAJ7XAM0</accession>
<dbReference type="PANTHER" id="PTHR11538:SF41">
    <property type="entry name" value="PHENYLALANINE--TRNA LIGASE, MITOCHONDRIAL"/>
    <property type="match status" value="1"/>
</dbReference>
<comment type="subunit">
    <text evidence="3">Monomer.</text>
</comment>
<keyword evidence="7" id="KW-0067">ATP-binding</keyword>
<keyword evidence="19" id="KW-1185">Reference proteome</keyword>
<dbReference type="InterPro" id="IPR006195">
    <property type="entry name" value="aa-tRNA-synth_II"/>
</dbReference>
<evidence type="ECO:0000256" key="6">
    <source>
        <dbReference type="ARBA" id="ARBA00022741"/>
    </source>
</evidence>
<keyword evidence="10" id="KW-0007">Acetylation</keyword>
<sequence>MSVGGRVSFPGAWRWNTRSRWGACRQWGARGTGGAVTAAWPARARCSERDGPRGGTVAVLGRSYDTDDVTNVTPHILGLVGRQLHNQEHHPLWLIKERIKDFFYKSFTNRRGNPLFSVYDALPPVVTLEQNFDSLLVPPGHPSRRRSDSYYVSGRHMLRAHTSAHQRDLVRSGLNAFLVAGDVYRRDAVDSTHYPAFHQLEGVRLFDRHSLFAEVQGSGAEGLRLFESGARTPLKQETHTMEAVKLTEFNLKETLQGLMGYLFGEGVQWRWVDCTFPFTHPSFEMEVLHHGSWLEVLGCGVMEQRILDGAGAADRVGWAFGVGLERLAMVLYGIPDIRLFWSSDEHFLRQFRIDSIHTPIHFQAVSKYPPLVNDVSFWLPPDGYEENDFHELVRSLAGDLVESITLADDYVDKTTGRRSHCYRITYRHMEKTLTQQEVAVLHERVGRAAQTQLRVIGRF</sequence>
<evidence type="ECO:0000256" key="8">
    <source>
        <dbReference type="ARBA" id="ARBA00022917"/>
    </source>
</evidence>
<dbReference type="Proteomes" id="UP001318040">
    <property type="component" value="Chromosome 45"/>
</dbReference>
<dbReference type="KEGG" id="pmrn:116952162"/>
<dbReference type="SMART" id="SM00896">
    <property type="entry name" value="FDX-ACB"/>
    <property type="match status" value="1"/>
</dbReference>
<dbReference type="Gene3D" id="3.30.70.380">
    <property type="entry name" value="Ferrodoxin-fold anticodon-binding domain"/>
    <property type="match status" value="1"/>
</dbReference>
<evidence type="ECO:0000256" key="5">
    <source>
        <dbReference type="ARBA" id="ARBA00022598"/>
    </source>
</evidence>
<comment type="similarity">
    <text evidence="2">Belongs to the class-II aminoacyl-tRNA synthetase family.</text>
</comment>
<evidence type="ECO:0000313" key="20">
    <source>
        <dbReference type="RefSeq" id="XP_032827167.1"/>
    </source>
</evidence>
<evidence type="ECO:0000256" key="2">
    <source>
        <dbReference type="ARBA" id="ARBA00008226"/>
    </source>
</evidence>
<keyword evidence="6" id="KW-0547">Nucleotide-binding</keyword>
<evidence type="ECO:0000313" key="19">
    <source>
        <dbReference type="Proteomes" id="UP001318040"/>
    </source>
</evidence>
<dbReference type="CDD" id="cd00496">
    <property type="entry name" value="PheRS_alpha_core"/>
    <property type="match status" value="1"/>
</dbReference>
<dbReference type="FunFam" id="3.30.70.380:FF:000002">
    <property type="entry name" value="phenylalanine--tRNA ligase, mitochondrial"/>
    <property type="match status" value="1"/>
</dbReference>
<evidence type="ECO:0000256" key="4">
    <source>
        <dbReference type="ARBA" id="ARBA00012814"/>
    </source>
</evidence>
<evidence type="ECO:0000256" key="10">
    <source>
        <dbReference type="ARBA" id="ARBA00022990"/>
    </source>
</evidence>
<dbReference type="GO" id="GO:0000049">
    <property type="term" value="F:tRNA binding"/>
    <property type="evidence" value="ECO:0007669"/>
    <property type="project" value="InterPro"/>
</dbReference>
<dbReference type="FunFam" id="3.30.930.10:FF:000041">
    <property type="entry name" value="Phenylalanyl-tRNA synthetase 2, mitochondrial"/>
    <property type="match status" value="1"/>
</dbReference>
<dbReference type="InterPro" id="IPR036690">
    <property type="entry name" value="Fdx_antiC-bd_sf"/>
</dbReference>
<dbReference type="RefSeq" id="XP_032827167.1">
    <property type="nucleotide sequence ID" value="XM_032971276.1"/>
</dbReference>
<evidence type="ECO:0000313" key="22">
    <source>
        <dbReference type="RefSeq" id="XP_032827169.1"/>
    </source>
</evidence>
<dbReference type="InterPro" id="IPR002319">
    <property type="entry name" value="Phenylalanyl-tRNA_Synthase"/>
</dbReference>
<keyword evidence="9" id="KW-0809">Transit peptide</keyword>
<dbReference type="GO" id="GO:0005759">
    <property type="term" value="C:mitochondrial matrix"/>
    <property type="evidence" value="ECO:0007669"/>
    <property type="project" value="UniProtKB-SubCell"/>
</dbReference>
<keyword evidence="8" id="KW-0648">Protein biosynthesis</keyword>
<dbReference type="CTD" id="10667"/>
<dbReference type="Pfam" id="PF01409">
    <property type="entry name" value="tRNA-synt_2d"/>
    <property type="match status" value="2"/>
</dbReference>
<evidence type="ECO:0000256" key="14">
    <source>
        <dbReference type="ARBA" id="ARBA00049255"/>
    </source>
</evidence>
<reference evidence="20 21" key="1">
    <citation type="submission" date="2025-04" db="UniProtKB">
        <authorList>
            <consortium name="RefSeq"/>
        </authorList>
    </citation>
    <scope>IDENTIFICATION</scope>
    <source>
        <tissue evidence="20 21">Sperm</tissue>
    </source>
</reference>
<dbReference type="InterPro" id="IPR045864">
    <property type="entry name" value="aa-tRNA-synth_II/BPL/LPL"/>
</dbReference>
<evidence type="ECO:0000256" key="7">
    <source>
        <dbReference type="ARBA" id="ARBA00022840"/>
    </source>
</evidence>